<feature type="domain" description="Phospholipase C/D" evidence="1">
    <location>
        <begin position="7"/>
        <end position="125"/>
    </location>
</feature>
<organism evidence="2">
    <name type="scientific">uncultured Eubacteriales bacterium</name>
    <dbReference type="NCBI Taxonomy" id="172733"/>
    <lineage>
        <taxon>Bacteria</taxon>
        <taxon>Bacillati</taxon>
        <taxon>Bacillota</taxon>
        <taxon>Clostridia</taxon>
        <taxon>Eubacteriales</taxon>
        <taxon>environmental samples</taxon>
    </lineage>
</organism>
<gene>
    <name evidence="2" type="ORF">KL86CLO1_10384</name>
</gene>
<reference evidence="2" key="1">
    <citation type="submission" date="2016-04" db="EMBL/GenBank/DDBJ databases">
        <authorList>
            <person name="Evans L.H."/>
            <person name="Alamgir A."/>
            <person name="Owens N."/>
            <person name="Weber N.D."/>
            <person name="Virtaneva K."/>
            <person name="Barbian K."/>
            <person name="Babar A."/>
            <person name="Rosenke K."/>
        </authorList>
    </citation>
    <scope>NUCLEOTIDE SEQUENCE</scope>
    <source>
        <strain evidence="2">86</strain>
    </source>
</reference>
<proteinExistence type="predicted"/>
<evidence type="ECO:0000259" key="1">
    <source>
        <dbReference type="Pfam" id="PF00882"/>
    </source>
</evidence>
<evidence type="ECO:0000313" key="2">
    <source>
        <dbReference type="EMBL" id="SBV93471.1"/>
    </source>
</evidence>
<dbReference type="Pfam" id="PF00882">
    <property type="entry name" value="Zn_dep_PLPC"/>
    <property type="match status" value="1"/>
</dbReference>
<sequence>MPESYFHVRCARRAYQKCGARGYDIPSVIAGSAGPDILFYYIGLPPLTFLGQRMHRERCGPFLTALVRRADSLTLRSYVLGFLSHNAADTTLHPWVKRSGLPHAAAESALDSFCLLRDSGRGIVEAADSAARLTREKRLEIGGLLSEAIREVYGVRVSRGALAGAIEDFRRCRGWLRDPKRRKARLAGGAERLLRLEAGTLAGHLTPGGPLDATEELEEQMAQAEDLAAELMSAAQSWWAGELGPLELERRIGDRPYNGENRI</sequence>
<dbReference type="EMBL" id="FLUN01000001">
    <property type="protein sequence ID" value="SBV93471.1"/>
    <property type="molecule type" value="Genomic_DNA"/>
</dbReference>
<dbReference type="AlphaFoldDB" id="A0A212J205"/>
<accession>A0A212J205</accession>
<name>A0A212J205_9FIRM</name>
<dbReference type="InterPro" id="IPR029002">
    <property type="entry name" value="PLPC/GPLD1"/>
</dbReference>
<protein>
    <recommendedName>
        <fullName evidence="1">Phospholipase C/D domain-containing protein</fullName>
    </recommendedName>
</protein>